<comment type="pathway">
    <text evidence="3">tRNA modification; 5-methoxycarbonylmethyl-2-thiouridine-tRNA biosynthesis.</text>
</comment>
<sequence>MSSNDNCVKCNQSITSVSHLHGAFCKNCFQVFVIHKFRAAIGRTKLITNGEDVLVACSGGDNSSALLHLIQHGKSESAHRKLRFIPQVLYVDEYGALEVSSEDRMAKRAEILQVLIAAGFPVYVSSLEQALNQKRSETTARSVFVKAITSNIPLPPNVETSELKSILSRISSLTSLEDFIKQLRCQLIVTIATELGISKVLTAENCTKLAIQVLSCVAQGRGSQISQSTGFSDSRNNVMFIRPLRDLSSSDLAAYNKLFDVPSTVNPIVIKKTSSLSIEHLTEMFVLSLLKDFPSTVNNIKRTSEKLEQADLRLPKCYICKSPLDIQMESSSAQSALKFSYSLSHSQSSYTRNIYAKFDQASVAYFFLGRSSVPPLACKTDAFCN</sequence>
<evidence type="ECO:0000313" key="6">
    <source>
        <dbReference type="RefSeq" id="XP_055892699.1"/>
    </source>
</evidence>
<dbReference type="PANTHER" id="PTHR20882:SF14">
    <property type="entry name" value="CYTOPLASMIC TRNA 2-THIOLATION PROTEIN 2"/>
    <property type="match status" value="1"/>
</dbReference>
<dbReference type="GO" id="GO:0016779">
    <property type="term" value="F:nucleotidyltransferase activity"/>
    <property type="evidence" value="ECO:0007669"/>
    <property type="project" value="UniProtKB-UniRule"/>
</dbReference>
<dbReference type="GO" id="GO:0005829">
    <property type="term" value="C:cytosol"/>
    <property type="evidence" value="ECO:0007669"/>
    <property type="project" value="TreeGrafter"/>
</dbReference>
<name>A0A9W3AZR0_BIOGL</name>
<dbReference type="InterPro" id="IPR019407">
    <property type="entry name" value="CTU2"/>
</dbReference>
<evidence type="ECO:0000256" key="1">
    <source>
        <dbReference type="ARBA" id="ARBA00022490"/>
    </source>
</evidence>
<dbReference type="GO" id="GO:0000049">
    <property type="term" value="F:tRNA binding"/>
    <property type="evidence" value="ECO:0007669"/>
    <property type="project" value="InterPro"/>
</dbReference>
<dbReference type="InterPro" id="IPR014729">
    <property type="entry name" value="Rossmann-like_a/b/a_fold"/>
</dbReference>
<dbReference type="OrthoDB" id="25129at2759"/>
<dbReference type="AlphaFoldDB" id="A0A9W3AZR0"/>
<evidence type="ECO:0000313" key="4">
    <source>
        <dbReference type="Proteomes" id="UP001165740"/>
    </source>
</evidence>
<evidence type="ECO:0000256" key="2">
    <source>
        <dbReference type="ARBA" id="ARBA00022694"/>
    </source>
</evidence>
<evidence type="ECO:0000313" key="7">
    <source>
        <dbReference type="RefSeq" id="XP_055892700.1"/>
    </source>
</evidence>
<comment type="function">
    <text evidence="3">Plays a central role in 2-thiolation of mcm(5)S(2)U at tRNA wobble positions of tRNA(Lys), tRNA(Glu) and tRNA(Gln). May act by forming a heterodimer with NCS6/CTU1 that ligates sulfur from thiocarboxylated URM1 onto the uridine of tRNAs at wobble position.</text>
</comment>
<reference evidence="5 6" key="1">
    <citation type="submission" date="2025-04" db="UniProtKB">
        <authorList>
            <consortium name="RefSeq"/>
        </authorList>
    </citation>
    <scope>IDENTIFICATION</scope>
</reference>
<comment type="subcellular location">
    <subcellularLocation>
        <location evidence="3">Cytoplasm</location>
    </subcellularLocation>
</comment>
<comment type="similarity">
    <text evidence="3">Belongs to the CTU2/NCS2 family.</text>
</comment>
<dbReference type="HAMAP" id="MF_03054">
    <property type="entry name" value="CTU2"/>
    <property type="match status" value="1"/>
</dbReference>
<dbReference type="RefSeq" id="XP_055892699.1">
    <property type="nucleotide sequence ID" value="XM_056036724.1"/>
</dbReference>
<dbReference type="RefSeq" id="XP_055892698.1">
    <property type="nucleotide sequence ID" value="XM_056036723.1"/>
</dbReference>
<protein>
    <recommendedName>
        <fullName evidence="3">Cytoplasmic tRNA 2-thiolation protein 2</fullName>
    </recommendedName>
</protein>
<dbReference type="OMA" id="KQRKQMM"/>
<keyword evidence="1 3" id="KW-0963">Cytoplasm</keyword>
<dbReference type="GO" id="GO:0032447">
    <property type="term" value="P:protein urmylation"/>
    <property type="evidence" value="ECO:0007669"/>
    <property type="project" value="UniProtKB-UniRule"/>
</dbReference>
<dbReference type="Proteomes" id="UP001165740">
    <property type="component" value="Chromosome 7"/>
</dbReference>
<dbReference type="RefSeq" id="XP_055892700.1">
    <property type="nucleotide sequence ID" value="XM_056036725.1"/>
</dbReference>
<organism evidence="4 5">
    <name type="scientific">Biomphalaria glabrata</name>
    <name type="common">Bloodfluke planorb</name>
    <name type="synonym">Freshwater snail</name>
    <dbReference type="NCBI Taxonomy" id="6526"/>
    <lineage>
        <taxon>Eukaryota</taxon>
        <taxon>Metazoa</taxon>
        <taxon>Spiralia</taxon>
        <taxon>Lophotrochozoa</taxon>
        <taxon>Mollusca</taxon>
        <taxon>Gastropoda</taxon>
        <taxon>Heterobranchia</taxon>
        <taxon>Euthyneura</taxon>
        <taxon>Panpulmonata</taxon>
        <taxon>Hygrophila</taxon>
        <taxon>Lymnaeoidea</taxon>
        <taxon>Planorbidae</taxon>
        <taxon>Biomphalaria</taxon>
    </lineage>
</organism>
<dbReference type="Pfam" id="PF10288">
    <property type="entry name" value="CTU2"/>
    <property type="match status" value="1"/>
</dbReference>
<evidence type="ECO:0000313" key="5">
    <source>
        <dbReference type="RefSeq" id="XP_055892698.1"/>
    </source>
</evidence>
<dbReference type="Gene3D" id="3.40.50.620">
    <property type="entry name" value="HUPs"/>
    <property type="match status" value="1"/>
</dbReference>
<keyword evidence="4" id="KW-1185">Reference proteome</keyword>
<gene>
    <name evidence="5 6 7" type="primary">LOC106078733</name>
</gene>
<dbReference type="PANTHER" id="PTHR20882">
    <property type="entry name" value="CYTOPLASMIC TRNA 2-THIOLATION PROTEIN 2"/>
    <property type="match status" value="1"/>
</dbReference>
<dbReference type="GO" id="GO:0016783">
    <property type="term" value="F:sulfurtransferase activity"/>
    <property type="evidence" value="ECO:0007669"/>
    <property type="project" value="TreeGrafter"/>
</dbReference>
<dbReference type="SUPFAM" id="SSF52402">
    <property type="entry name" value="Adenine nucleotide alpha hydrolases-like"/>
    <property type="match status" value="1"/>
</dbReference>
<evidence type="ECO:0000256" key="3">
    <source>
        <dbReference type="HAMAP-Rule" id="MF_03054"/>
    </source>
</evidence>
<dbReference type="GO" id="GO:0002143">
    <property type="term" value="P:tRNA wobble position uridine thiolation"/>
    <property type="evidence" value="ECO:0007669"/>
    <property type="project" value="TreeGrafter"/>
</dbReference>
<dbReference type="GeneID" id="106078733"/>
<proteinExistence type="inferred from homology"/>
<accession>A0A9W3AZR0</accession>
<keyword evidence="2 3" id="KW-0819">tRNA processing</keyword>